<reference evidence="2" key="1">
    <citation type="submission" date="2020-03" db="EMBL/GenBank/DDBJ databases">
        <authorList>
            <person name="Weist P."/>
        </authorList>
    </citation>
    <scope>NUCLEOTIDE SEQUENCE</scope>
</reference>
<accession>A0A9N7V2Z9</accession>
<sequence length="193" mass="21093">MCPNDIDDDDDDDDDDASSLHSPAPAGFHELDPESCVTDQPNHNVPICGKSNQCTYEELLGRKLELVCLQRDQSPSLVWELTCCYPHVPQEQLCFSCYNSGVSPSDRQVGVKPPRPSCSRLHGYTATRLQRKHTTTTCVCLACGSGLQTPPDTTSSGNRRGADSQPVAIETQLYVWWGGGGGSVRWRIAAARL</sequence>
<keyword evidence="3" id="KW-1185">Reference proteome</keyword>
<evidence type="ECO:0000313" key="3">
    <source>
        <dbReference type="Proteomes" id="UP001153269"/>
    </source>
</evidence>
<feature type="compositionally biased region" description="Acidic residues" evidence="1">
    <location>
        <begin position="1"/>
        <end position="17"/>
    </location>
</feature>
<organism evidence="2 3">
    <name type="scientific">Pleuronectes platessa</name>
    <name type="common">European plaice</name>
    <dbReference type="NCBI Taxonomy" id="8262"/>
    <lineage>
        <taxon>Eukaryota</taxon>
        <taxon>Metazoa</taxon>
        <taxon>Chordata</taxon>
        <taxon>Craniata</taxon>
        <taxon>Vertebrata</taxon>
        <taxon>Euteleostomi</taxon>
        <taxon>Actinopterygii</taxon>
        <taxon>Neopterygii</taxon>
        <taxon>Teleostei</taxon>
        <taxon>Neoteleostei</taxon>
        <taxon>Acanthomorphata</taxon>
        <taxon>Carangaria</taxon>
        <taxon>Pleuronectiformes</taxon>
        <taxon>Pleuronectoidei</taxon>
        <taxon>Pleuronectidae</taxon>
        <taxon>Pleuronectes</taxon>
    </lineage>
</organism>
<name>A0A9N7V2Z9_PLEPL</name>
<dbReference type="AlphaFoldDB" id="A0A9N7V2Z9"/>
<gene>
    <name evidence="2" type="ORF">PLEPLA_LOCUS32260</name>
</gene>
<protein>
    <submittedName>
        <fullName evidence="2">Uncharacterized protein</fullName>
    </submittedName>
</protein>
<dbReference type="EMBL" id="CADEAL010003402">
    <property type="protein sequence ID" value="CAB1444544.1"/>
    <property type="molecule type" value="Genomic_DNA"/>
</dbReference>
<proteinExistence type="predicted"/>
<evidence type="ECO:0000256" key="1">
    <source>
        <dbReference type="SAM" id="MobiDB-lite"/>
    </source>
</evidence>
<comment type="caution">
    <text evidence="2">The sequence shown here is derived from an EMBL/GenBank/DDBJ whole genome shotgun (WGS) entry which is preliminary data.</text>
</comment>
<feature type="region of interest" description="Disordered" evidence="1">
    <location>
        <begin position="1"/>
        <end position="25"/>
    </location>
</feature>
<dbReference type="Proteomes" id="UP001153269">
    <property type="component" value="Unassembled WGS sequence"/>
</dbReference>
<evidence type="ECO:0000313" key="2">
    <source>
        <dbReference type="EMBL" id="CAB1444544.1"/>
    </source>
</evidence>